<evidence type="ECO:0000313" key="3">
    <source>
        <dbReference type="EMBL" id="ADK67288.1"/>
    </source>
</evidence>
<gene>
    <name evidence="3" type="ordered locus">Olsu_0156</name>
</gene>
<protein>
    <submittedName>
        <fullName evidence="3">Integrase family protein</fullName>
    </submittedName>
</protein>
<dbReference type="HOGENOM" id="CLU_2899747_0_0_11"/>
<feature type="domain" description="Tyr recombinase" evidence="2">
    <location>
        <begin position="4"/>
        <end position="46"/>
    </location>
</feature>
<name>E1QY24_OLSUV</name>
<organism evidence="3 4">
    <name type="scientific">Olsenella uli (strain ATCC 49627 / DSM 7084 / CCUG 31166 / CIP 109912 / JCM 12494 / LMG 11480 / NCIMB 702895 / VPI D76D-27C)</name>
    <name type="common">Lactobacillus uli</name>
    <dbReference type="NCBI Taxonomy" id="633147"/>
    <lineage>
        <taxon>Bacteria</taxon>
        <taxon>Bacillati</taxon>
        <taxon>Actinomycetota</taxon>
        <taxon>Coriobacteriia</taxon>
        <taxon>Coriobacteriales</taxon>
        <taxon>Atopobiaceae</taxon>
        <taxon>Olsenella</taxon>
    </lineage>
</organism>
<dbReference type="InterPro" id="IPR013762">
    <property type="entry name" value="Integrase-like_cat_sf"/>
</dbReference>
<dbReference type="InterPro" id="IPR011010">
    <property type="entry name" value="DNA_brk_join_enz"/>
</dbReference>
<proteinExistence type="predicted"/>
<dbReference type="STRING" id="633147.Olsu_0156"/>
<dbReference type="eggNOG" id="COG4974">
    <property type="taxonomic scope" value="Bacteria"/>
</dbReference>
<keyword evidence="1" id="KW-0233">DNA recombination</keyword>
<dbReference type="GO" id="GO:0015074">
    <property type="term" value="P:DNA integration"/>
    <property type="evidence" value="ECO:0007669"/>
    <property type="project" value="InterPro"/>
</dbReference>
<accession>E1QY24</accession>
<dbReference type="SUPFAM" id="SSF56349">
    <property type="entry name" value="DNA breaking-rejoining enzymes"/>
    <property type="match status" value="1"/>
</dbReference>
<dbReference type="Gene3D" id="1.10.443.10">
    <property type="entry name" value="Intergrase catalytic core"/>
    <property type="match status" value="1"/>
</dbReference>
<dbReference type="Pfam" id="PF00589">
    <property type="entry name" value="Phage_integrase"/>
    <property type="match status" value="1"/>
</dbReference>
<dbReference type="KEGG" id="ols:Olsu_0156"/>
<dbReference type="GO" id="GO:0003677">
    <property type="term" value="F:DNA binding"/>
    <property type="evidence" value="ECO:0007669"/>
    <property type="project" value="InterPro"/>
</dbReference>
<keyword evidence="4" id="KW-1185">Reference proteome</keyword>
<dbReference type="EMBL" id="CP002106">
    <property type="protein sequence ID" value="ADK67288.1"/>
    <property type="molecule type" value="Genomic_DNA"/>
</dbReference>
<evidence type="ECO:0000259" key="2">
    <source>
        <dbReference type="Pfam" id="PF00589"/>
    </source>
</evidence>
<dbReference type="InterPro" id="IPR002104">
    <property type="entry name" value="Integrase_catalytic"/>
</dbReference>
<evidence type="ECO:0000256" key="1">
    <source>
        <dbReference type="ARBA" id="ARBA00023172"/>
    </source>
</evidence>
<reference evidence="3 4" key="1">
    <citation type="journal article" date="2010" name="Stand. Genomic Sci.">
        <title>Complete genome sequence of Olsenella uli type strain (VPI D76D-27C).</title>
        <authorList>
            <person name="Goker M."/>
            <person name="Held B."/>
            <person name="Lucas S."/>
            <person name="Nolan M."/>
            <person name="Yasawong M."/>
            <person name="Glavina Del Rio T."/>
            <person name="Tice H."/>
            <person name="Cheng J.F."/>
            <person name="Bruce D."/>
            <person name="Detter J.C."/>
            <person name="Tapia R."/>
            <person name="Han C."/>
            <person name="Goodwin L."/>
            <person name="Pitluck S."/>
            <person name="Liolios K."/>
            <person name="Ivanova N."/>
            <person name="Mavromatis K."/>
            <person name="Mikhailova N."/>
            <person name="Pati A."/>
            <person name="Chen A."/>
            <person name="Palaniappan K."/>
            <person name="Land M."/>
            <person name="Hauser L."/>
            <person name="Chang Y.J."/>
            <person name="Jeffries C.D."/>
            <person name="Rohde M."/>
            <person name="Sikorski J."/>
            <person name="Pukall R."/>
            <person name="Woyke T."/>
            <person name="Bristow J."/>
            <person name="Eisen J.A."/>
            <person name="Markowitz V."/>
            <person name="Hugenholtz P."/>
            <person name="Kyrpides N.C."/>
            <person name="Klenk H.P."/>
            <person name="Lapidus A."/>
        </authorList>
    </citation>
    <scope>NUCLEOTIDE SEQUENCE [LARGE SCALE GENOMIC DNA]</scope>
    <source>
        <strain evidence="4">ATCC 49627 / DSM 7084 / CIP 109912 / JCM 12494 / NCIMB 702895 / VPI D76D-27C</strain>
    </source>
</reference>
<dbReference type="Proteomes" id="UP000000333">
    <property type="component" value="Chromosome"/>
</dbReference>
<evidence type="ECO:0000313" key="4">
    <source>
        <dbReference type="Proteomes" id="UP000000333"/>
    </source>
</evidence>
<dbReference type="AlphaFoldDB" id="E1QY24"/>
<sequence length="62" mass="6925">MPHVTVENCRHSFATSYLHAGGRVEDLSRILGHSDIITTYRRYVRPDGSDTARGMAVVVPRV</sequence>
<dbReference type="GO" id="GO:0006310">
    <property type="term" value="P:DNA recombination"/>
    <property type="evidence" value="ECO:0007669"/>
    <property type="project" value="UniProtKB-KW"/>
</dbReference>